<keyword evidence="2" id="KW-1185">Reference proteome</keyword>
<accession>A0ACB8B6I5</accession>
<sequence>MTGTQAGSESEPSFNLEINMHTEDFPRESLGRVIVNYVPSVLIFLGFIILPAALVCRWTGQLFDFVGNWGYLPIFVAFGPTTLGFLLLHCRARVLHSASWKTVARRTGWLLLHNVMLLALFITVPWIPIHIIHIKVTGWPILLFDLIFLSLECYCLLCSWTWYRRCWYEKVIVSQNEELYGHTVFVSSPVLKLCGHYVIIIRDHKYELRLEASTGNRPVFKDRLLQPGESEELRNAPGAHWSIVGWTRHEDAEVQAGFNEVIEKFGVYHRLRNNCRHFLHDGCSDILAVHAEDDMVMTAGTLDLSALVLLWLTWKSTSRELYRWGWTQWYGPEWESHAVSEVADSVLLEDLKASTPDPPDWLAAVIPGVLWEDRPRPDDRWVPTFYRMLLPICFVMLLVGWLIWRHTTTEVPRWDKIPIVLTAGLSGMAIVGLIFALWLWVMMLQRPRSPNVAL</sequence>
<name>A0ACB8B6I5_9AGAM</name>
<organism evidence="1 2">
    <name type="scientific">Leucogyrophana mollusca</name>
    <dbReference type="NCBI Taxonomy" id="85980"/>
    <lineage>
        <taxon>Eukaryota</taxon>
        <taxon>Fungi</taxon>
        <taxon>Dikarya</taxon>
        <taxon>Basidiomycota</taxon>
        <taxon>Agaricomycotina</taxon>
        <taxon>Agaricomycetes</taxon>
        <taxon>Agaricomycetidae</taxon>
        <taxon>Boletales</taxon>
        <taxon>Boletales incertae sedis</taxon>
        <taxon>Leucogyrophana</taxon>
    </lineage>
</organism>
<proteinExistence type="predicted"/>
<dbReference type="EMBL" id="MU266534">
    <property type="protein sequence ID" value="KAH7921277.1"/>
    <property type="molecule type" value="Genomic_DNA"/>
</dbReference>
<reference evidence="1" key="1">
    <citation type="journal article" date="2021" name="New Phytol.">
        <title>Evolutionary innovations through gain and loss of genes in the ectomycorrhizal Boletales.</title>
        <authorList>
            <person name="Wu G."/>
            <person name="Miyauchi S."/>
            <person name="Morin E."/>
            <person name="Kuo A."/>
            <person name="Drula E."/>
            <person name="Varga T."/>
            <person name="Kohler A."/>
            <person name="Feng B."/>
            <person name="Cao Y."/>
            <person name="Lipzen A."/>
            <person name="Daum C."/>
            <person name="Hundley H."/>
            <person name="Pangilinan J."/>
            <person name="Johnson J."/>
            <person name="Barry K."/>
            <person name="LaButti K."/>
            <person name="Ng V."/>
            <person name="Ahrendt S."/>
            <person name="Min B."/>
            <person name="Choi I.G."/>
            <person name="Park H."/>
            <person name="Plett J.M."/>
            <person name="Magnuson J."/>
            <person name="Spatafora J.W."/>
            <person name="Nagy L.G."/>
            <person name="Henrissat B."/>
            <person name="Grigoriev I.V."/>
            <person name="Yang Z.L."/>
            <person name="Xu J."/>
            <person name="Martin F.M."/>
        </authorList>
    </citation>
    <scope>NUCLEOTIDE SEQUENCE</scope>
    <source>
        <strain evidence="1">KUC20120723A-06</strain>
    </source>
</reference>
<dbReference type="Proteomes" id="UP000790709">
    <property type="component" value="Unassembled WGS sequence"/>
</dbReference>
<evidence type="ECO:0000313" key="2">
    <source>
        <dbReference type="Proteomes" id="UP000790709"/>
    </source>
</evidence>
<comment type="caution">
    <text evidence="1">The sequence shown here is derived from an EMBL/GenBank/DDBJ whole genome shotgun (WGS) entry which is preliminary data.</text>
</comment>
<evidence type="ECO:0000313" key="1">
    <source>
        <dbReference type="EMBL" id="KAH7921277.1"/>
    </source>
</evidence>
<gene>
    <name evidence="1" type="ORF">BV22DRAFT_1198312</name>
</gene>
<protein>
    <submittedName>
        <fullName evidence="1">Uncharacterized protein</fullName>
    </submittedName>
</protein>